<evidence type="ECO:0000256" key="1">
    <source>
        <dbReference type="ARBA" id="ARBA00001971"/>
    </source>
</evidence>
<evidence type="ECO:0000256" key="5">
    <source>
        <dbReference type="ARBA" id="ARBA00023004"/>
    </source>
</evidence>
<evidence type="ECO:0000256" key="4">
    <source>
        <dbReference type="ARBA" id="ARBA00022723"/>
    </source>
</evidence>
<comment type="similarity">
    <text evidence="2 6">Belongs to the cytochrome P450 family.</text>
</comment>
<dbReference type="AlphaFoldDB" id="A0A010RTQ8"/>
<dbReference type="PANTHER" id="PTHR24305:SF232">
    <property type="entry name" value="P450, PUTATIVE (EUROFUNG)-RELATED"/>
    <property type="match status" value="1"/>
</dbReference>
<keyword evidence="8" id="KW-1185">Reference proteome</keyword>
<dbReference type="InterPro" id="IPR050121">
    <property type="entry name" value="Cytochrome_P450_monoxygenase"/>
</dbReference>
<gene>
    <name evidence="7" type="ORF">CFIO01_12420</name>
</gene>
<dbReference type="OrthoDB" id="3934656at2759"/>
<dbReference type="GO" id="GO:0005506">
    <property type="term" value="F:iron ion binding"/>
    <property type="evidence" value="ECO:0007669"/>
    <property type="project" value="InterPro"/>
</dbReference>
<dbReference type="PANTHER" id="PTHR24305">
    <property type="entry name" value="CYTOCHROME P450"/>
    <property type="match status" value="1"/>
</dbReference>
<sequence length="200" mass="21987">MHKTQPQLMTIKQIAISASGNLIAGSLSPGKTFHETCKCLASNPASQDKLYAELQEGGCGPFSTFNELHESPYLVGVVQEALRIHSTASFNLQLITSSAGLQLPNGVFIPGNIIIGCPASQINRDRRVYGQDADVYNPERWMKKEAESNEECLERRGLMEKTELIFGQGSRTCIGKNIFVFEVLKVVATLVSHFEVRNAT</sequence>
<keyword evidence="5 6" id="KW-0408">Iron</keyword>
<evidence type="ECO:0000256" key="3">
    <source>
        <dbReference type="ARBA" id="ARBA00022617"/>
    </source>
</evidence>
<dbReference type="PRINTS" id="PR00385">
    <property type="entry name" value="P450"/>
</dbReference>
<dbReference type="HOGENOM" id="CLU_001570_14_7_1"/>
<dbReference type="Gene3D" id="1.10.630.10">
    <property type="entry name" value="Cytochrome P450"/>
    <property type="match status" value="1"/>
</dbReference>
<dbReference type="PROSITE" id="PS00086">
    <property type="entry name" value="CYTOCHROME_P450"/>
    <property type="match status" value="1"/>
</dbReference>
<organism evidence="7 8">
    <name type="scientific">Colletotrichum fioriniae PJ7</name>
    <dbReference type="NCBI Taxonomy" id="1445577"/>
    <lineage>
        <taxon>Eukaryota</taxon>
        <taxon>Fungi</taxon>
        <taxon>Dikarya</taxon>
        <taxon>Ascomycota</taxon>
        <taxon>Pezizomycotina</taxon>
        <taxon>Sordariomycetes</taxon>
        <taxon>Hypocreomycetidae</taxon>
        <taxon>Glomerellales</taxon>
        <taxon>Glomerellaceae</taxon>
        <taxon>Colletotrichum</taxon>
        <taxon>Colletotrichum acutatum species complex</taxon>
    </lineage>
</organism>
<dbReference type="InterPro" id="IPR017972">
    <property type="entry name" value="Cyt_P450_CS"/>
</dbReference>
<evidence type="ECO:0000256" key="2">
    <source>
        <dbReference type="ARBA" id="ARBA00010617"/>
    </source>
</evidence>
<comment type="cofactor">
    <cofactor evidence="1">
        <name>heme</name>
        <dbReference type="ChEBI" id="CHEBI:30413"/>
    </cofactor>
</comment>
<protein>
    <recommendedName>
        <fullName evidence="9">Cytochrome P450</fullName>
    </recommendedName>
</protein>
<evidence type="ECO:0000313" key="8">
    <source>
        <dbReference type="Proteomes" id="UP000020467"/>
    </source>
</evidence>
<reference evidence="7 8" key="1">
    <citation type="submission" date="2014-02" db="EMBL/GenBank/DDBJ databases">
        <title>The genome sequence of Colletotrichum fioriniae PJ7.</title>
        <authorList>
            <person name="Baroncelli R."/>
            <person name="Thon M.R."/>
        </authorList>
    </citation>
    <scope>NUCLEOTIDE SEQUENCE [LARGE SCALE GENOMIC DNA]</scope>
    <source>
        <strain evidence="7 8">PJ7</strain>
    </source>
</reference>
<dbReference type="GO" id="GO:0004497">
    <property type="term" value="F:monooxygenase activity"/>
    <property type="evidence" value="ECO:0007669"/>
    <property type="project" value="UniProtKB-KW"/>
</dbReference>
<evidence type="ECO:0000256" key="6">
    <source>
        <dbReference type="RuleBase" id="RU000461"/>
    </source>
</evidence>
<keyword evidence="4 6" id="KW-0479">Metal-binding</keyword>
<dbReference type="InterPro" id="IPR001128">
    <property type="entry name" value="Cyt_P450"/>
</dbReference>
<proteinExistence type="inferred from homology"/>
<dbReference type="EMBL" id="JARH01000218">
    <property type="protein sequence ID" value="EXF83956.1"/>
    <property type="molecule type" value="Genomic_DNA"/>
</dbReference>
<evidence type="ECO:0000313" key="7">
    <source>
        <dbReference type="EMBL" id="EXF83956.1"/>
    </source>
</evidence>
<dbReference type="GO" id="GO:0020037">
    <property type="term" value="F:heme binding"/>
    <property type="evidence" value="ECO:0007669"/>
    <property type="project" value="InterPro"/>
</dbReference>
<dbReference type="InterPro" id="IPR036396">
    <property type="entry name" value="Cyt_P450_sf"/>
</dbReference>
<dbReference type="KEGG" id="cfj:CFIO01_12420"/>
<dbReference type="Proteomes" id="UP000020467">
    <property type="component" value="Unassembled WGS sequence"/>
</dbReference>
<keyword evidence="6" id="KW-0503">Monooxygenase</keyword>
<dbReference type="Pfam" id="PF00067">
    <property type="entry name" value="p450"/>
    <property type="match status" value="1"/>
</dbReference>
<dbReference type="eggNOG" id="KOG0159">
    <property type="taxonomic scope" value="Eukaryota"/>
</dbReference>
<comment type="caution">
    <text evidence="7">The sequence shown here is derived from an EMBL/GenBank/DDBJ whole genome shotgun (WGS) entry which is preliminary data.</text>
</comment>
<keyword evidence="6" id="KW-0560">Oxidoreductase</keyword>
<evidence type="ECO:0008006" key="9">
    <source>
        <dbReference type="Google" id="ProtNLM"/>
    </source>
</evidence>
<keyword evidence="3 6" id="KW-0349">Heme</keyword>
<dbReference type="SUPFAM" id="SSF48264">
    <property type="entry name" value="Cytochrome P450"/>
    <property type="match status" value="1"/>
</dbReference>
<accession>A0A010RTQ8</accession>
<dbReference type="GO" id="GO:0016705">
    <property type="term" value="F:oxidoreductase activity, acting on paired donors, with incorporation or reduction of molecular oxygen"/>
    <property type="evidence" value="ECO:0007669"/>
    <property type="project" value="InterPro"/>
</dbReference>
<name>A0A010RTQ8_9PEZI</name>